<dbReference type="KEGG" id="lcre:Pla8534_25060"/>
<evidence type="ECO:0000313" key="3">
    <source>
        <dbReference type="Proteomes" id="UP000317648"/>
    </source>
</evidence>
<proteinExistence type="predicted"/>
<dbReference type="Proteomes" id="UP000317648">
    <property type="component" value="Chromosome"/>
</dbReference>
<evidence type="ECO:0008006" key="4">
    <source>
        <dbReference type="Google" id="ProtNLM"/>
    </source>
</evidence>
<name>A0A518DS77_9BACT</name>
<organism evidence="2 3">
    <name type="scientific">Lignipirellula cremea</name>
    <dbReference type="NCBI Taxonomy" id="2528010"/>
    <lineage>
        <taxon>Bacteria</taxon>
        <taxon>Pseudomonadati</taxon>
        <taxon>Planctomycetota</taxon>
        <taxon>Planctomycetia</taxon>
        <taxon>Pirellulales</taxon>
        <taxon>Pirellulaceae</taxon>
        <taxon>Lignipirellula</taxon>
    </lineage>
</organism>
<dbReference type="InterPro" id="IPR025350">
    <property type="entry name" value="DUF4254"/>
</dbReference>
<dbReference type="AlphaFoldDB" id="A0A518DS77"/>
<dbReference type="EMBL" id="CP036433">
    <property type="protein sequence ID" value="QDU94700.1"/>
    <property type="molecule type" value="Genomic_DNA"/>
</dbReference>
<protein>
    <recommendedName>
        <fullName evidence="4">DUF4254 domain-containing protein</fullName>
    </recommendedName>
</protein>
<evidence type="ECO:0000256" key="1">
    <source>
        <dbReference type="SAM" id="Coils"/>
    </source>
</evidence>
<keyword evidence="1" id="KW-0175">Coiled coil</keyword>
<feature type="coiled-coil region" evidence="1">
    <location>
        <begin position="57"/>
        <end position="88"/>
    </location>
</feature>
<gene>
    <name evidence="2" type="ORF">Pla8534_25060</name>
</gene>
<accession>A0A518DS77</accession>
<dbReference type="Pfam" id="PF14063">
    <property type="entry name" value="DUF4254"/>
    <property type="match status" value="1"/>
</dbReference>
<sequence length="201" mass="23431">MIDVKQISQLHRDMVVRWHAQDVDNPSFGFLALVCAQHGYNFRLWHEEDSARCPEAIDRTIANVKRAIDKLNQKRNDAIEKLDDWIADAMIDRETVIEEGARLNTETPASVIDRLSILSLRIYHLEEQLDREDACPQHIESVGRKLTVCYVQQSDLTNSLTELLADIFAGRKRHRVYRQFKMYNDPSLNPYLYTRETKMVG</sequence>
<evidence type="ECO:0000313" key="2">
    <source>
        <dbReference type="EMBL" id="QDU94700.1"/>
    </source>
</evidence>
<dbReference type="OrthoDB" id="9805817at2"/>
<reference evidence="2 3" key="1">
    <citation type="submission" date="2019-02" db="EMBL/GenBank/DDBJ databases">
        <title>Deep-cultivation of Planctomycetes and their phenomic and genomic characterization uncovers novel biology.</title>
        <authorList>
            <person name="Wiegand S."/>
            <person name="Jogler M."/>
            <person name="Boedeker C."/>
            <person name="Pinto D."/>
            <person name="Vollmers J."/>
            <person name="Rivas-Marin E."/>
            <person name="Kohn T."/>
            <person name="Peeters S.H."/>
            <person name="Heuer A."/>
            <person name="Rast P."/>
            <person name="Oberbeckmann S."/>
            <person name="Bunk B."/>
            <person name="Jeske O."/>
            <person name="Meyerdierks A."/>
            <person name="Storesund J.E."/>
            <person name="Kallscheuer N."/>
            <person name="Luecker S."/>
            <person name="Lage O.M."/>
            <person name="Pohl T."/>
            <person name="Merkel B.J."/>
            <person name="Hornburger P."/>
            <person name="Mueller R.-W."/>
            <person name="Bruemmer F."/>
            <person name="Labrenz M."/>
            <person name="Spormann A.M."/>
            <person name="Op den Camp H."/>
            <person name="Overmann J."/>
            <person name="Amann R."/>
            <person name="Jetten M.S.M."/>
            <person name="Mascher T."/>
            <person name="Medema M.H."/>
            <person name="Devos D.P."/>
            <person name="Kaster A.-K."/>
            <person name="Ovreas L."/>
            <person name="Rohde M."/>
            <person name="Galperin M.Y."/>
            <person name="Jogler C."/>
        </authorList>
    </citation>
    <scope>NUCLEOTIDE SEQUENCE [LARGE SCALE GENOMIC DNA]</scope>
    <source>
        <strain evidence="2 3">Pla85_3_4</strain>
    </source>
</reference>
<keyword evidence="3" id="KW-1185">Reference proteome</keyword>